<name>A0A1Q3CNP8_CEPFO</name>
<dbReference type="Pfam" id="PF16881">
    <property type="entry name" value="LIAS_N"/>
    <property type="match status" value="1"/>
</dbReference>
<keyword evidence="7 10" id="KW-0411">Iron-sulfur</keyword>
<keyword evidence="2 10" id="KW-0004">4Fe-4S</keyword>
<dbReference type="CDD" id="cd01335">
    <property type="entry name" value="Radical_SAM"/>
    <property type="match status" value="1"/>
</dbReference>
<feature type="binding site" evidence="10">
    <location>
        <position position="136"/>
    </location>
    <ligand>
        <name>[4Fe-4S] cluster</name>
        <dbReference type="ChEBI" id="CHEBI:49883"/>
        <label>2</label>
        <note>4Fe-4S-S-AdoMet</note>
    </ligand>
</feature>
<dbReference type="NCBIfam" id="NF009544">
    <property type="entry name" value="PRK12928.1"/>
    <property type="match status" value="1"/>
</dbReference>
<comment type="similarity">
    <text evidence="10">Belongs to the radical SAM superfamily. Lipoyl synthase family.</text>
</comment>
<feature type="binding site" evidence="10">
    <location>
        <position position="140"/>
    </location>
    <ligand>
        <name>[4Fe-4S] cluster</name>
        <dbReference type="ChEBI" id="CHEBI:49883"/>
        <label>2</label>
        <note>4Fe-4S-S-AdoMet</note>
    </ligand>
</feature>
<feature type="binding site" evidence="10">
    <location>
        <position position="116"/>
    </location>
    <ligand>
        <name>[4Fe-4S] cluster</name>
        <dbReference type="ChEBI" id="CHEBI:49883"/>
        <label>1</label>
    </ligand>
</feature>
<dbReference type="GO" id="GO:0016992">
    <property type="term" value="F:lipoate synthase activity"/>
    <property type="evidence" value="ECO:0007669"/>
    <property type="project" value="UniProtKB-UniRule"/>
</dbReference>
<dbReference type="InterPro" id="IPR006638">
    <property type="entry name" value="Elp3/MiaA/NifB-like_rSAM"/>
</dbReference>
<dbReference type="GO" id="GO:0046872">
    <property type="term" value="F:metal ion binding"/>
    <property type="evidence" value="ECO:0007669"/>
    <property type="project" value="UniProtKB-KW"/>
</dbReference>
<evidence type="ECO:0000256" key="10">
    <source>
        <dbReference type="HAMAP-Rule" id="MF_03128"/>
    </source>
</evidence>
<evidence type="ECO:0000256" key="3">
    <source>
        <dbReference type="ARBA" id="ARBA00022679"/>
    </source>
</evidence>
<dbReference type="EC" id="2.8.1.8" evidence="10"/>
<comment type="catalytic activity">
    <reaction evidence="9 10">
        <text>[[Fe-S] cluster scaffold protein carrying a second [4Fe-4S](2+) cluster] + N(6)-octanoyl-L-lysyl-[protein] + 2 oxidized [2Fe-2S]-[ferredoxin] + 2 S-adenosyl-L-methionine + 4 H(+) = [[Fe-S] cluster scaffold protein] + N(6)-[(R)-dihydrolipoyl]-L-lysyl-[protein] + 4 Fe(3+) + 2 hydrogen sulfide + 2 5'-deoxyadenosine + 2 L-methionine + 2 reduced [2Fe-2S]-[ferredoxin]</text>
        <dbReference type="Rhea" id="RHEA:16585"/>
        <dbReference type="Rhea" id="RHEA-COMP:9928"/>
        <dbReference type="Rhea" id="RHEA-COMP:10000"/>
        <dbReference type="Rhea" id="RHEA-COMP:10001"/>
        <dbReference type="Rhea" id="RHEA-COMP:10475"/>
        <dbReference type="Rhea" id="RHEA-COMP:14568"/>
        <dbReference type="Rhea" id="RHEA-COMP:14569"/>
        <dbReference type="ChEBI" id="CHEBI:15378"/>
        <dbReference type="ChEBI" id="CHEBI:17319"/>
        <dbReference type="ChEBI" id="CHEBI:29034"/>
        <dbReference type="ChEBI" id="CHEBI:29919"/>
        <dbReference type="ChEBI" id="CHEBI:33722"/>
        <dbReference type="ChEBI" id="CHEBI:33737"/>
        <dbReference type="ChEBI" id="CHEBI:33738"/>
        <dbReference type="ChEBI" id="CHEBI:57844"/>
        <dbReference type="ChEBI" id="CHEBI:59789"/>
        <dbReference type="ChEBI" id="CHEBI:78809"/>
        <dbReference type="ChEBI" id="CHEBI:83100"/>
        <dbReference type="EC" id="2.8.1.8"/>
    </reaction>
</comment>
<dbReference type="SUPFAM" id="SSF102114">
    <property type="entry name" value="Radical SAM enzymes"/>
    <property type="match status" value="1"/>
</dbReference>
<dbReference type="STRING" id="3775.A0A1Q3CNP8"/>
<dbReference type="EMBL" id="BDDD01002512">
    <property type="protein sequence ID" value="GAV81880.1"/>
    <property type="molecule type" value="Genomic_DNA"/>
</dbReference>
<dbReference type="FunFam" id="3.20.20.70:FF:000125">
    <property type="entry name" value="Lipoyl synthase, mitochondrial"/>
    <property type="match status" value="1"/>
</dbReference>
<dbReference type="AlphaFoldDB" id="A0A1Q3CNP8"/>
<evidence type="ECO:0000256" key="1">
    <source>
        <dbReference type="ARBA" id="ARBA00004173"/>
    </source>
</evidence>
<dbReference type="InParanoid" id="A0A1Q3CNP8"/>
<dbReference type="SFLD" id="SFLDF00271">
    <property type="entry name" value="lipoyl_synthase"/>
    <property type="match status" value="1"/>
</dbReference>
<dbReference type="OrthoDB" id="3231at2759"/>
<dbReference type="InterPro" id="IPR007197">
    <property type="entry name" value="rSAM"/>
</dbReference>
<dbReference type="InterPro" id="IPR013785">
    <property type="entry name" value="Aldolase_TIM"/>
</dbReference>
<keyword evidence="8 10" id="KW-0496">Mitochondrion</keyword>
<evidence type="ECO:0000313" key="12">
    <source>
        <dbReference type="EMBL" id="GAV81880.1"/>
    </source>
</evidence>
<dbReference type="InterPro" id="IPR003698">
    <property type="entry name" value="Lipoyl_synth"/>
</dbReference>
<dbReference type="NCBIfam" id="TIGR00510">
    <property type="entry name" value="lipA"/>
    <property type="match status" value="1"/>
</dbReference>
<feature type="binding site" evidence="10">
    <location>
        <position position="110"/>
    </location>
    <ligand>
        <name>[4Fe-4S] cluster</name>
        <dbReference type="ChEBI" id="CHEBI:49883"/>
        <label>1</label>
    </ligand>
</feature>
<dbReference type="InterPro" id="IPR027527">
    <property type="entry name" value="Lipoyl_synth_mt"/>
</dbReference>
<comment type="subcellular location">
    <subcellularLocation>
        <location evidence="1 10">Mitochondrion</location>
    </subcellularLocation>
</comment>
<dbReference type="GO" id="GO:0051539">
    <property type="term" value="F:4 iron, 4 sulfur cluster binding"/>
    <property type="evidence" value="ECO:0007669"/>
    <property type="project" value="UniProtKB-UniRule"/>
</dbReference>
<feature type="binding site" evidence="10">
    <location>
        <position position="352"/>
    </location>
    <ligand>
        <name>[4Fe-4S] cluster</name>
        <dbReference type="ChEBI" id="CHEBI:49883"/>
        <label>1</label>
    </ligand>
</feature>
<comment type="caution">
    <text evidence="12">The sequence shown here is derived from an EMBL/GenBank/DDBJ whole genome shotgun (WGS) entry which is preliminary data.</text>
</comment>
<dbReference type="PANTHER" id="PTHR10949">
    <property type="entry name" value="LIPOYL SYNTHASE"/>
    <property type="match status" value="1"/>
</dbReference>
<keyword evidence="3 10" id="KW-0808">Transferase</keyword>
<keyword evidence="6 10" id="KW-0408">Iron</keyword>
<comment type="pathway">
    <text evidence="10">Protein modification; protein lipoylation via endogenous pathway; protein N(6)-(lipoyl)lysine from octanoyl-[acyl-carrier-protein]: step 2/2.</text>
</comment>
<dbReference type="InterPro" id="IPR058240">
    <property type="entry name" value="rSAM_sf"/>
</dbReference>
<dbReference type="InterPro" id="IPR031691">
    <property type="entry name" value="LIAS_N"/>
</dbReference>
<evidence type="ECO:0000256" key="9">
    <source>
        <dbReference type="ARBA" id="ARBA00047326"/>
    </source>
</evidence>
<keyword evidence="5 10" id="KW-0479">Metal-binding</keyword>
<feature type="binding site" evidence="10">
    <location>
        <position position="143"/>
    </location>
    <ligand>
        <name>[4Fe-4S] cluster</name>
        <dbReference type="ChEBI" id="CHEBI:49883"/>
        <label>2</label>
        <note>4Fe-4S-S-AdoMet</note>
    </ligand>
</feature>
<dbReference type="PANTHER" id="PTHR10949:SF0">
    <property type="entry name" value="LIPOYL SYNTHASE, MITOCHONDRIAL"/>
    <property type="match status" value="1"/>
</dbReference>
<organism evidence="12 13">
    <name type="scientific">Cephalotus follicularis</name>
    <name type="common">Albany pitcher plant</name>
    <dbReference type="NCBI Taxonomy" id="3775"/>
    <lineage>
        <taxon>Eukaryota</taxon>
        <taxon>Viridiplantae</taxon>
        <taxon>Streptophyta</taxon>
        <taxon>Embryophyta</taxon>
        <taxon>Tracheophyta</taxon>
        <taxon>Spermatophyta</taxon>
        <taxon>Magnoliopsida</taxon>
        <taxon>eudicotyledons</taxon>
        <taxon>Gunneridae</taxon>
        <taxon>Pentapetalae</taxon>
        <taxon>rosids</taxon>
        <taxon>fabids</taxon>
        <taxon>Oxalidales</taxon>
        <taxon>Cephalotaceae</taxon>
        <taxon>Cephalotus</taxon>
    </lineage>
</organism>
<dbReference type="Gene3D" id="3.20.20.70">
    <property type="entry name" value="Aldolase class I"/>
    <property type="match status" value="1"/>
</dbReference>
<dbReference type="UniPathway" id="UPA00538">
    <property type="reaction ID" value="UER00593"/>
</dbReference>
<proteinExistence type="inferred from homology"/>
<dbReference type="GO" id="GO:0005739">
    <property type="term" value="C:mitochondrion"/>
    <property type="evidence" value="ECO:0007669"/>
    <property type="project" value="UniProtKB-SubCell"/>
</dbReference>
<sequence length="378" mass="41405">MQSRFSNLTRTLLKSTPTRPFTTAVESARPEFPATLAGLRARLASESPTLSDFTGLQSNNSYSVEVGTKKKPLPKPKWMREAIPGGQKYVQIKKKLRDLNLHTVCEEAKCPNLGECWSGGETGTATATIMILGDTCTRGCRFCNVKTSRTPPPPDPNEPSNVAEAIASWGLDYVVITSVDRDDLADQGSGHFAETVQKLKTLKPSMLIEALVPDFRGDSGCVEKVAKSGLDVLAHNIETVEELQSVVRDHRANFKQSLNVLMMAKDYAPAGTLTKTSIMLGCGETPDQVVKTMEKVRAAGVDVMTFGQYMRPSKRHMPVSEYITPEAFEKYQVLGKEMGFRYVASGPMVRSSYKAGEFYIKSMIDADRAASSSQLPTS</sequence>
<dbReference type="HAMAP" id="MF_03128">
    <property type="entry name" value="Lipoyl_synth_plantM"/>
    <property type="match status" value="1"/>
</dbReference>
<comment type="cofactor">
    <cofactor evidence="10">
        <name>[4Fe-4S] cluster</name>
        <dbReference type="ChEBI" id="CHEBI:49883"/>
    </cofactor>
    <text evidence="10">Binds 2 [4Fe-4S] clusters per subunit. One cluster is coordinated with 3 cysteines and an exchangeable S-adenosyl-L-methionine.</text>
</comment>
<evidence type="ECO:0000256" key="6">
    <source>
        <dbReference type="ARBA" id="ARBA00023004"/>
    </source>
</evidence>
<evidence type="ECO:0000256" key="4">
    <source>
        <dbReference type="ARBA" id="ARBA00022691"/>
    </source>
</evidence>
<reference evidence="13" key="1">
    <citation type="submission" date="2016-04" db="EMBL/GenBank/DDBJ databases">
        <title>Cephalotus genome sequencing.</title>
        <authorList>
            <person name="Fukushima K."/>
            <person name="Hasebe M."/>
            <person name="Fang X."/>
        </authorList>
    </citation>
    <scope>NUCLEOTIDE SEQUENCE [LARGE SCALE GENOMIC DNA]</scope>
    <source>
        <strain evidence="13">cv. St1</strain>
    </source>
</reference>
<dbReference type="NCBIfam" id="NF004019">
    <property type="entry name" value="PRK05481.1"/>
    <property type="match status" value="1"/>
</dbReference>
<dbReference type="PIRSF" id="PIRSF005963">
    <property type="entry name" value="Lipoyl_synth"/>
    <property type="match status" value="1"/>
</dbReference>
<dbReference type="SMART" id="SM00729">
    <property type="entry name" value="Elp3"/>
    <property type="match status" value="1"/>
</dbReference>
<dbReference type="SFLD" id="SFLDG01058">
    <property type="entry name" value="lipoyl_synthase_like"/>
    <property type="match status" value="1"/>
</dbReference>
<protein>
    <recommendedName>
        <fullName evidence="10">Lipoyl synthase, mitochondrial</fullName>
        <ecNumber evidence="10">2.8.1.8</ecNumber>
    </recommendedName>
    <alternativeName>
        <fullName evidence="10">Lipoate synthase</fullName>
        <shortName evidence="10">LS</shortName>
        <shortName evidence="10">Lip-syn</shortName>
    </alternativeName>
    <alternativeName>
        <fullName evidence="10">Lipoic acid synthase</fullName>
    </alternativeName>
</protein>
<keyword evidence="13" id="KW-1185">Reference proteome</keyword>
<dbReference type="Pfam" id="PF04055">
    <property type="entry name" value="Radical_SAM"/>
    <property type="match status" value="1"/>
</dbReference>
<evidence type="ECO:0000313" key="13">
    <source>
        <dbReference type="Proteomes" id="UP000187406"/>
    </source>
</evidence>
<evidence type="ECO:0000256" key="2">
    <source>
        <dbReference type="ARBA" id="ARBA00022485"/>
    </source>
</evidence>
<dbReference type="PROSITE" id="PS51918">
    <property type="entry name" value="RADICAL_SAM"/>
    <property type="match status" value="1"/>
</dbReference>
<dbReference type="Proteomes" id="UP000187406">
    <property type="component" value="Unassembled WGS sequence"/>
</dbReference>
<evidence type="ECO:0000256" key="7">
    <source>
        <dbReference type="ARBA" id="ARBA00023014"/>
    </source>
</evidence>
<feature type="domain" description="Radical SAM core" evidence="11">
    <location>
        <begin position="121"/>
        <end position="341"/>
    </location>
</feature>
<dbReference type="HAMAP" id="MF_00206">
    <property type="entry name" value="Lipoyl_synth"/>
    <property type="match status" value="1"/>
</dbReference>
<dbReference type="SFLD" id="SFLDS00029">
    <property type="entry name" value="Radical_SAM"/>
    <property type="match status" value="1"/>
</dbReference>
<evidence type="ECO:0000256" key="5">
    <source>
        <dbReference type="ARBA" id="ARBA00022723"/>
    </source>
</evidence>
<evidence type="ECO:0000256" key="8">
    <source>
        <dbReference type="ARBA" id="ARBA00023128"/>
    </source>
</evidence>
<comment type="function">
    <text evidence="10">Catalyzes the radical-mediated insertion of two sulfur atoms into the C-6 and C-8 positions of the octanoyl moiety bound to the lipoyl domains of lipoate-dependent enzymes, thereby converting the octanoylated domains into lipoylated derivatives.</text>
</comment>
<dbReference type="FunCoup" id="A0A1Q3CNP8">
    <property type="interactions" value="887"/>
</dbReference>
<keyword evidence="4 10" id="KW-0949">S-adenosyl-L-methionine</keyword>
<gene>
    <name evidence="10" type="primary">LIP1</name>
    <name evidence="12" type="ORF">CFOL_v3_25333</name>
</gene>
<accession>A0A1Q3CNP8</accession>
<feature type="binding site" evidence="10">
    <location>
        <position position="105"/>
    </location>
    <ligand>
        <name>[4Fe-4S] cluster</name>
        <dbReference type="ChEBI" id="CHEBI:49883"/>
        <label>1</label>
    </ligand>
</feature>
<evidence type="ECO:0000259" key="11">
    <source>
        <dbReference type="PROSITE" id="PS51918"/>
    </source>
</evidence>
<dbReference type="GO" id="GO:0009249">
    <property type="term" value="P:protein lipoylation"/>
    <property type="evidence" value="ECO:0007669"/>
    <property type="project" value="UniProtKB-UniRule"/>
</dbReference>